<comment type="function">
    <text evidence="15">Hydrolyzes the non-reducing end N-acetyl-D-hexosamine and/or sulfated N-acetyl-D-hexosamine of glycoconjugates, such as the oligosaccharide moieties from proteins and neutral glycolipids, or from certain mucopolysaccharides. The isozyme S is as active as the isozyme A on the anionic bis-sulfated glycans, the chondroitin-6-sulfate trisaccharide (C6S-3), and the dermatan sulfate pentasaccharide, and the sulfated glycosphingolipid SM2. The isozyme B does not hydrolyze each of these substrates, however hydrolyzes efficiently neutral oligosaccharide. Only the isozyme A is responsible for the degradation of GM2 gangliosides in the presence of GM2A.</text>
</comment>
<evidence type="ECO:0000256" key="3">
    <source>
        <dbReference type="ARBA" id="ARBA00006285"/>
    </source>
</evidence>
<dbReference type="GO" id="GO:0030203">
    <property type="term" value="P:glycosaminoglycan metabolic process"/>
    <property type="evidence" value="ECO:0007669"/>
    <property type="project" value="TreeGrafter"/>
</dbReference>
<dbReference type="GO" id="GO:0004563">
    <property type="term" value="F:beta-N-acetylhexosaminidase activity"/>
    <property type="evidence" value="ECO:0007669"/>
    <property type="project" value="UniProtKB-EC"/>
</dbReference>
<keyword evidence="11 19" id="KW-0326">Glycosidase</keyword>
<dbReference type="GO" id="GO:0005975">
    <property type="term" value="P:carbohydrate metabolic process"/>
    <property type="evidence" value="ECO:0007669"/>
    <property type="project" value="InterPro"/>
</dbReference>
<dbReference type="Pfam" id="PF14845">
    <property type="entry name" value="Glycohydro_20b2"/>
    <property type="match status" value="1"/>
</dbReference>
<comment type="catalytic activity">
    <reaction evidence="13">
        <text>a ganglioside GM2 (d18:1(4E)) + H2O = a ganglioside GM3 (d18:1(4E)) + N-acetyl-beta-D-galactosamine</text>
        <dbReference type="Rhea" id="RHEA:47940"/>
        <dbReference type="ChEBI" id="CHEBI:15377"/>
        <dbReference type="ChEBI" id="CHEBI:28497"/>
        <dbReference type="ChEBI" id="CHEBI:60065"/>
        <dbReference type="ChEBI" id="CHEBI:71502"/>
    </reaction>
    <physiologicalReaction direction="left-to-right" evidence="13">
        <dbReference type="Rhea" id="RHEA:47941"/>
    </physiologicalReaction>
</comment>
<feature type="domain" description="Glycoside hydrolase family 20 catalytic" evidence="23">
    <location>
        <begin position="175"/>
        <end position="494"/>
    </location>
</feature>
<dbReference type="OrthoDB" id="428480at2759"/>
<evidence type="ECO:0000256" key="8">
    <source>
        <dbReference type="ARBA" id="ARBA00023157"/>
    </source>
</evidence>
<evidence type="ECO:0000256" key="20">
    <source>
        <dbReference type="PIRSR" id="PIRSR001093-1"/>
    </source>
</evidence>
<dbReference type="FunFam" id="3.20.20.80:FF:000063">
    <property type="entry name" value="Beta-hexosaminidase"/>
    <property type="match status" value="1"/>
</dbReference>
<dbReference type="InterPro" id="IPR025705">
    <property type="entry name" value="Beta_hexosaminidase_sua/sub"/>
</dbReference>
<evidence type="ECO:0000259" key="23">
    <source>
        <dbReference type="Pfam" id="PF00728"/>
    </source>
</evidence>
<evidence type="ECO:0000256" key="14">
    <source>
        <dbReference type="ARBA" id="ARBA00043827"/>
    </source>
</evidence>
<dbReference type="EMBL" id="JAFIRN010000011">
    <property type="protein sequence ID" value="KAG5839535.1"/>
    <property type="molecule type" value="Genomic_DNA"/>
</dbReference>
<evidence type="ECO:0000256" key="21">
    <source>
        <dbReference type="PIRSR" id="PIRSR001093-2"/>
    </source>
</evidence>
<reference evidence="25" key="1">
    <citation type="submission" date="2021-01" db="EMBL/GenBank/DDBJ databases">
        <title>A chromosome-scale assembly of European eel, Anguilla anguilla.</title>
        <authorList>
            <person name="Henkel C."/>
            <person name="Jong-Raadsen S.A."/>
            <person name="Dufour S."/>
            <person name="Weltzien F.-A."/>
            <person name="Palstra A.P."/>
            <person name="Pelster B."/>
            <person name="Spaink H.P."/>
            <person name="Van Den Thillart G.E."/>
            <person name="Jansen H."/>
            <person name="Zahm M."/>
            <person name="Klopp C."/>
            <person name="Cedric C."/>
            <person name="Louis A."/>
            <person name="Berthelot C."/>
            <person name="Parey E."/>
            <person name="Roest Crollius H."/>
            <person name="Montfort J."/>
            <person name="Robinson-Rechavi M."/>
            <person name="Bucao C."/>
            <person name="Bouchez O."/>
            <person name="Gislard M."/>
            <person name="Lluch J."/>
            <person name="Milhes M."/>
            <person name="Lampietro C."/>
            <person name="Lopez Roques C."/>
            <person name="Donnadieu C."/>
            <person name="Braasch I."/>
            <person name="Desvignes T."/>
            <person name="Postlethwait J."/>
            <person name="Bobe J."/>
            <person name="Guiguen Y."/>
            <person name="Dirks R."/>
        </authorList>
    </citation>
    <scope>NUCLEOTIDE SEQUENCE</scope>
    <source>
        <strain evidence="25">Tag_6206</strain>
        <tissue evidence="25">Liver</tissue>
    </source>
</reference>
<dbReference type="GO" id="GO:0005764">
    <property type="term" value="C:lysosome"/>
    <property type="evidence" value="ECO:0007669"/>
    <property type="project" value="UniProtKB-SubCell"/>
</dbReference>
<dbReference type="Proteomes" id="UP001044222">
    <property type="component" value="Chromosome 11"/>
</dbReference>
<dbReference type="OMA" id="FDYRERI"/>
<comment type="catalytic activity">
    <reaction evidence="18">
        <text>N-acetyl-beta-D-6-sulfogalactosaminyl-(1-&gt;4)-alpha-L-iduronyl-(1-&gt;3)-N-acetyl-D-6-sulfogalactosamine + H2O = alpha-L-iduronyl-(1-&gt;3)-N-acetyl-D-6-sulfogalactosamine + N-acetyl-D-6-sulfogalactosamine</text>
        <dbReference type="Rhea" id="RHEA:64384"/>
        <dbReference type="ChEBI" id="CHEBI:15377"/>
        <dbReference type="ChEBI" id="CHEBI:152567"/>
        <dbReference type="ChEBI" id="CHEBI:152568"/>
        <dbReference type="ChEBI" id="CHEBI:153064"/>
    </reaction>
    <physiologicalReaction direction="left-to-right" evidence="18">
        <dbReference type="Rhea" id="RHEA:64385"/>
    </physiologicalReaction>
</comment>
<proteinExistence type="inferred from homology"/>
<dbReference type="InterPro" id="IPR029018">
    <property type="entry name" value="Hex-like_dom2"/>
</dbReference>
<dbReference type="InterPro" id="IPR029019">
    <property type="entry name" value="HEX_eukaryotic_N"/>
</dbReference>
<dbReference type="InterPro" id="IPR015883">
    <property type="entry name" value="Glyco_hydro_20_cat"/>
</dbReference>
<dbReference type="Pfam" id="PF00728">
    <property type="entry name" value="Glyco_hydro_20"/>
    <property type="match status" value="1"/>
</dbReference>
<keyword evidence="9" id="KW-0325">Glycoprotein</keyword>
<name>A0A9D3RQY1_ANGAN</name>
<feature type="active site" description="Proton donor" evidence="20">
    <location>
        <position position="331"/>
    </location>
</feature>
<evidence type="ECO:0000256" key="6">
    <source>
        <dbReference type="ARBA" id="ARBA00023098"/>
    </source>
</evidence>
<dbReference type="AlphaFoldDB" id="A0A9D3RQY1"/>
<keyword evidence="22" id="KW-0812">Transmembrane</keyword>
<keyword evidence="5 19" id="KW-0378">Hydrolase</keyword>
<comment type="subcellular location">
    <subcellularLocation>
        <location evidence="2">Lysosome</location>
    </subcellularLocation>
</comment>
<feature type="domain" description="Beta-hexosaminidase eukaryotic type N-terminal" evidence="24">
    <location>
        <begin position="38"/>
        <end position="153"/>
    </location>
</feature>
<dbReference type="SUPFAM" id="SSF55545">
    <property type="entry name" value="beta-N-acetylhexosaminidase-like domain"/>
    <property type="match status" value="1"/>
</dbReference>
<evidence type="ECO:0000256" key="4">
    <source>
        <dbReference type="ARBA" id="ARBA00022729"/>
    </source>
</evidence>
<dbReference type="CDD" id="cd06562">
    <property type="entry name" value="GH20_HexA_HexB-like"/>
    <property type="match status" value="1"/>
</dbReference>
<comment type="caution">
    <text evidence="25">The sequence shown here is derived from an EMBL/GenBank/DDBJ whole genome shotgun (WGS) entry which is preliminary data.</text>
</comment>
<evidence type="ECO:0000256" key="1">
    <source>
        <dbReference type="ARBA" id="ARBA00001231"/>
    </source>
</evidence>
<evidence type="ECO:0000256" key="13">
    <source>
        <dbReference type="ARBA" id="ARBA00043767"/>
    </source>
</evidence>
<keyword evidence="22" id="KW-1133">Transmembrane helix</keyword>
<protein>
    <recommendedName>
        <fullName evidence="19">Beta-hexosaminidase</fullName>
        <ecNumber evidence="19">3.2.1.52</ecNumber>
    </recommendedName>
</protein>
<evidence type="ECO:0000313" key="26">
    <source>
        <dbReference type="Proteomes" id="UP001044222"/>
    </source>
</evidence>
<evidence type="ECO:0000256" key="11">
    <source>
        <dbReference type="ARBA" id="ARBA00023295"/>
    </source>
</evidence>
<feature type="disulfide bond" evidence="21">
    <location>
        <begin position="73"/>
        <end position="112"/>
    </location>
</feature>
<evidence type="ECO:0000256" key="22">
    <source>
        <dbReference type="SAM" id="Phobius"/>
    </source>
</evidence>
<keyword evidence="4" id="KW-0732">Signal</keyword>
<keyword evidence="26" id="KW-1185">Reference proteome</keyword>
<evidence type="ECO:0000256" key="12">
    <source>
        <dbReference type="ARBA" id="ARBA00023505"/>
    </source>
</evidence>
<feature type="disulfide bond" evidence="21">
    <location>
        <begin position="285"/>
        <end position="336"/>
    </location>
</feature>
<dbReference type="PANTHER" id="PTHR22600">
    <property type="entry name" value="BETA-HEXOSAMINIDASE"/>
    <property type="match status" value="1"/>
</dbReference>
<evidence type="ECO:0000256" key="16">
    <source>
        <dbReference type="ARBA" id="ARBA00046515"/>
    </source>
</evidence>
<evidence type="ECO:0000256" key="15">
    <source>
        <dbReference type="ARBA" id="ARBA00045782"/>
    </source>
</evidence>
<evidence type="ECO:0000256" key="9">
    <source>
        <dbReference type="ARBA" id="ARBA00023180"/>
    </source>
</evidence>
<evidence type="ECO:0000256" key="10">
    <source>
        <dbReference type="ARBA" id="ARBA00023228"/>
    </source>
</evidence>
<evidence type="ECO:0000256" key="18">
    <source>
        <dbReference type="ARBA" id="ARBA00049464"/>
    </source>
</evidence>
<dbReference type="Gene3D" id="3.20.20.80">
    <property type="entry name" value="Glycosidases"/>
    <property type="match status" value="1"/>
</dbReference>
<organism evidence="25 26">
    <name type="scientific">Anguilla anguilla</name>
    <name type="common">European freshwater eel</name>
    <name type="synonym">Muraena anguilla</name>
    <dbReference type="NCBI Taxonomy" id="7936"/>
    <lineage>
        <taxon>Eukaryota</taxon>
        <taxon>Metazoa</taxon>
        <taxon>Chordata</taxon>
        <taxon>Craniata</taxon>
        <taxon>Vertebrata</taxon>
        <taxon>Euteleostomi</taxon>
        <taxon>Actinopterygii</taxon>
        <taxon>Neopterygii</taxon>
        <taxon>Teleostei</taxon>
        <taxon>Anguilliformes</taxon>
        <taxon>Anguillidae</taxon>
        <taxon>Anguilla</taxon>
    </lineage>
</organism>
<dbReference type="PANTHER" id="PTHR22600:SF39">
    <property type="entry name" value="BETA-HEXOSAMINIDASE SUBUNIT ALPHA"/>
    <property type="match status" value="1"/>
</dbReference>
<dbReference type="Gene3D" id="3.30.379.10">
    <property type="entry name" value="Chitobiase/beta-hexosaminidase domain 2-like"/>
    <property type="match status" value="1"/>
</dbReference>
<keyword evidence="10" id="KW-0458">Lysosome</keyword>
<sequence>MSALCQNKKTCLKFCTGISVYFSFVLIALHGMPGAQGVWPMPQKMSQTSEIYPLHVHRFIFQYANDSAAQPGCSVLDEAFRRYFALIFPGYSDGKAPWDSFALVVNVQSGECNGYPDENSKENYYLLVSDGQGILKAETVWGALRGLETFSQLVQQDDDEIYYINKTEIVDFPRFLFRGILLDTSRHFLPVPAIMETLDAMAYNKFNVFHWHIVDDPSFPYQSYSFPDLSDKGAYHRFTHVYTQTDVQKVIEYARLRGIRVLPEFDSPGHTLSWGNGQPDLLTPCYKGDVPSGTFGPVNPILNSTYEFMTRLLKEVSVVFPDSYIHLGGDEVSFTCWKSNPQIRAFMQQMGFGGDFSKLEAFYIENIVNITTALNKTSVLWQDVFDNREKIPNNTVLLVWRGTPPKYYSEMSRMTKAGYRVLLTAPWYLNHISYGQDWRAAYSVKPLNFTGTEEQKKLMIGGEVCMWGEYVDATNLMARLWPRASAAAERLWSDEEQTSSLSKAYDRLTDFRCRLVRRGIRAEPVYVGYCKHEYKGL</sequence>
<comment type="catalytic activity">
    <reaction evidence="12">
        <text>beta-D-GalNAc-(1-&gt;4)-alpha-L-IdoA-(1-&gt;3)-beta-D-GalNAc-4-sulfate-(1-&gt;4)-alpha-L-IdoA-(1-&gt;3)-D-GalNAc-4-sulfate + H2O = alpha-L-IdoA-(1-&gt;3)-beta-D-GalNAc-4-sulfate-(1-&gt;4)-alpha-L-IdoA-(1-&gt;3)-D-GalNAc-4-sulfate + N-acetyl-D-galactosamine</text>
        <dbReference type="Rhea" id="RHEA:64372"/>
        <dbReference type="ChEBI" id="CHEBI:15377"/>
        <dbReference type="ChEBI" id="CHEBI:28037"/>
        <dbReference type="ChEBI" id="CHEBI:152565"/>
        <dbReference type="ChEBI" id="CHEBI:152566"/>
    </reaction>
    <physiologicalReaction direction="left-to-right" evidence="12">
        <dbReference type="Rhea" id="RHEA:64373"/>
    </physiologicalReaction>
</comment>
<dbReference type="PRINTS" id="PR00738">
    <property type="entry name" value="GLHYDRLASE20"/>
</dbReference>
<dbReference type="EC" id="3.2.1.52" evidence="19"/>
<comment type="catalytic activity">
    <reaction evidence="14">
        <text>a ganglioside GM2 + H2O = a ganglioside GM3 + N-acetyl-beta-D-galactosamine</text>
        <dbReference type="Rhea" id="RHEA:47968"/>
        <dbReference type="ChEBI" id="CHEBI:15377"/>
        <dbReference type="ChEBI" id="CHEBI:28497"/>
        <dbReference type="ChEBI" id="CHEBI:79210"/>
        <dbReference type="ChEBI" id="CHEBI:79218"/>
    </reaction>
    <physiologicalReaction direction="left-to-right" evidence="14">
        <dbReference type="Rhea" id="RHEA:47969"/>
    </physiologicalReaction>
</comment>
<accession>A0A9D3RQY1</accession>
<evidence type="ECO:0000256" key="2">
    <source>
        <dbReference type="ARBA" id="ARBA00004371"/>
    </source>
</evidence>
<dbReference type="InterPro" id="IPR017853">
    <property type="entry name" value="GH"/>
</dbReference>
<dbReference type="SUPFAM" id="SSF51445">
    <property type="entry name" value="(Trans)glycosidases"/>
    <property type="match status" value="1"/>
</dbReference>
<feature type="disulfide bond" evidence="21">
    <location>
        <begin position="513"/>
        <end position="530"/>
    </location>
</feature>
<evidence type="ECO:0000256" key="17">
    <source>
        <dbReference type="ARBA" id="ARBA00047301"/>
    </source>
</evidence>
<evidence type="ECO:0000256" key="5">
    <source>
        <dbReference type="ARBA" id="ARBA00022801"/>
    </source>
</evidence>
<comment type="catalytic activity">
    <reaction evidence="17">
        <text>N-acetyl-beta-D-galactosaminyl-(1-&gt;4)-beta-D-3-sulfogalactosyl-(1-&gt;4)-beta-D-glucosyl-(1&lt;-&gt;1')-ceramide + H2O = a beta-D-3-sulfogalactosyl-(1-&gt;4)-beta-D-glucosyl-(1&lt;-&gt;1')-ceramide + N-acetyl-beta-D-galactosamine</text>
        <dbReference type="Rhea" id="RHEA:48276"/>
        <dbReference type="ChEBI" id="CHEBI:15377"/>
        <dbReference type="ChEBI" id="CHEBI:28497"/>
        <dbReference type="ChEBI" id="CHEBI:90163"/>
        <dbReference type="ChEBI" id="CHEBI:90164"/>
    </reaction>
    <physiologicalReaction direction="left-to-right" evidence="17">
        <dbReference type="Rhea" id="RHEA:48277"/>
    </physiologicalReaction>
</comment>
<gene>
    <name evidence="25" type="ORF">ANANG_G00205990</name>
</gene>
<keyword evidence="6" id="KW-0443">Lipid metabolism</keyword>
<evidence type="ECO:0000256" key="7">
    <source>
        <dbReference type="ARBA" id="ARBA00023145"/>
    </source>
</evidence>
<feature type="transmembrane region" description="Helical" evidence="22">
    <location>
        <begin position="12"/>
        <end position="32"/>
    </location>
</feature>
<keyword evidence="8 21" id="KW-1015">Disulfide bond</keyword>
<dbReference type="GO" id="GO:0016020">
    <property type="term" value="C:membrane"/>
    <property type="evidence" value="ECO:0007669"/>
    <property type="project" value="TreeGrafter"/>
</dbReference>
<evidence type="ECO:0000259" key="24">
    <source>
        <dbReference type="Pfam" id="PF14845"/>
    </source>
</evidence>
<evidence type="ECO:0000313" key="25">
    <source>
        <dbReference type="EMBL" id="KAG5839535.1"/>
    </source>
</evidence>
<comment type="catalytic activity">
    <reaction evidence="1 19">
        <text>Hydrolysis of terminal non-reducing N-acetyl-D-hexosamine residues in N-acetyl-beta-D-hexosaminides.</text>
        <dbReference type="EC" id="3.2.1.52"/>
    </reaction>
</comment>
<evidence type="ECO:0000256" key="19">
    <source>
        <dbReference type="PIRNR" id="PIRNR001093"/>
    </source>
</evidence>
<comment type="subunit">
    <text evidence="16">There are 3 beta-hexosaminidase isozymes: isozyme A (hexosaminidase A) is a heterodimer composed of one subunit alpha and one subunit beta (chain A and B); isozyme B (hexosaminidase B) is a homodimer of two beta subunits (two chains A and B); isozyme S (hexosaminidase S) is a homodimer of two alpha subunits. The composition of the dimer (isozyme A versus isozyme S) has a significant effect on the substrate specificity of the alpha subunit active site.</text>
</comment>
<dbReference type="PIRSF" id="PIRSF001093">
    <property type="entry name" value="B-hxosamndse_ab_euk"/>
    <property type="match status" value="1"/>
</dbReference>
<keyword evidence="22" id="KW-0472">Membrane</keyword>
<comment type="similarity">
    <text evidence="3 19">Belongs to the glycosyl hydrolase 20 family.</text>
</comment>
<dbReference type="GO" id="GO:0006689">
    <property type="term" value="P:ganglioside catabolic process"/>
    <property type="evidence" value="ECO:0007669"/>
    <property type="project" value="TreeGrafter"/>
</dbReference>
<keyword evidence="7" id="KW-0865">Zymogen</keyword>